<dbReference type="InterPro" id="IPR007048">
    <property type="entry name" value="IraD/Gp25-like"/>
</dbReference>
<dbReference type="EMBL" id="VFJB01000009">
    <property type="protein sequence ID" value="KAA0257220.1"/>
    <property type="molecule type" value="Genomic_DNA"/>
</dbReference>
<gene>
    <name evidence="2" type="ORF">FHQ18_11690</name>
</gene>
<dbReference type="Proteomes" id="UP000322876">
    <property type="component" value="Unassembled WGS sequence"/>
</dbReference>
<sequence length="105" mass="11902">MVVELTNESAPISFGVSGIDEIAQNVRMILNTRKGSVPLDRDFGLSWSVVDLPNTRFLQKLKMEVVQQVEKYEPRVKVREVSIYPDELVLDGVCKIKLKIEVISL</sequence>
<comment type="caution">
    <text evidence="2">The sequence shown here is derived from an EMBL/GenBank/DDBJ whole genome shotgun (WGS) entry which is preliminary data.</text>
</comment>
<keyword evidence="3" id="KW-1185">Reference proteome</keyword>
<protein>
    <recommendedName>
        <fullName evidence="1">IraD/Gp25-like domain-containing protein</fullName>
    </recommendedName>
</protein>
<evidence type="ECO:0000313" key="2">
    <source>
        <dbReference type="EMBL" id="KAA0257220.1"/>
    </source>
</evidence>
<dbReference type="AlphaFoldDB" id="A0A5A8EZW1"/>
<name>A0A5A8EZW1_9BACT</name>
<organism evidence="2 3">
    <name type="scientific">Deferribacter autotrophicus</name>
    <dbReference type="NCBI Taxonomy" id="500465"/>
    <lineage>
        <taxon>Bacteria</taxon>
        <taxon>Pseudomonadati</taxon>
        <taxon>Deferribacterota</taxon>
        <taxon>Deferribacteres</taxon>
        <taxon>Deferribacterales</taxon>
        <taxon>Deferribacteraceae</taxon>
        <taxon>Deferribacter</taxon>
    </lineage>
</organism>
<dbReference type="OrthoDB" id="9814725at2"/>
<dbReference type="SUPFAM" id="SSF160719">
    <property type="entry name" value="gpW/gp25-like"/>
    <property type="match status" value="1"/>
</dbReference>
<evidence type="ECO:0000313" key="3">
    <source>
        <dbReference type="Proteomes" id="UP000322876"/>
    </source>
</evidence>
<feature type="domain" description="IraD/Gp25-like" evidence="1">
    <location>
        <begin position="18"/>
        <end position="98"/>
    </location>
</feature>
<dbReference type="Gene3D" id="3.10.450.40">
    <property type="match status" value="1"/>
</dbReference>
<dbReference type="RefSeq" id="WP_149267361.1">
    <property type="nucleotide sequence ID" value="NZ_VFJB01000009.1"/>
</dbReference>
<reference evidence="2 3" key="1">
    <citation type="submission" date="2019-06" db="EMBL/GenBank/DDBJ databases">
        <title>Genomic insights into carbon and energy metabolism of Deferribacter autotrophicus revealed new metabolic traits in the phylum Deferribacteres.</title>
        <authorList>
            <person name="Slobodkin A.I."/>
            <person name="Slobodkina G.B."/>
            <person name="Allioux M."/>
            <person name="Alain K."/>
            <person name="Jebbar M."/>
            <person name="Shadrin V."/>
            <person name="Kublanov I.V."/>
            <person name="Toshchakov S.V."/>
            <person name="Bonch-Osmolovskaya E.A."/>
        </authorList>
    </citation>
    <scope>NUCLEOTIDE SEQUENCE [LARGE SCALE GENOMIC DNA]</scope>
    <source>
        <strain evidence="2 3">SL50</strain>
    </source>
</reference>
<proteinExistence type="predicted"/>
<accession>A0A5A8EZW1</accession>
<evidence type="ECO:0000259" key="1">
    <source>
        <dbReference type="Pfam" id="PF04965"/>
    </source>
</evidence>
<dbReference type="Pfam" id="PF04965">
    <property type="entry name" value="GPW_gp25"/>
    <property type="match status" value="1"/>
</dbReference>